<feature type="domain" description="CheB-type methylesterase" evidence="5">
    <location>
        <begin position="147"/>
        <end position="337"/>
    </location>
</feature>
<evidence type="ECO:0000256" key="3">
    <source>
        <dbReference type="ARBA" id="ARBA00048267"/>
    </source>
</evidence>
<dbReference type="Pfam" id="PF01339">
    <property type="entry name" value="CheB_methylest"/>
    <property type="match status" value="1"/>
</dbReference>
<evidence type="ECO:0000256" key="2">
    <source>
        <dbReference type="ARBA" id="ARBA00039140"/>
    </source>
</evidence>
<feature type="active site" evidence="4">
    <location>
        <position position="279"/>
    </location>
</feature>
<sequence length="353" mass="37727">MTEHSVARIAVIADTALQRHVLQQALTGSGYQVVFNSDPARLDEATLAACETDLWLVDLTQAEDFPLVDNLMENASAPILFGEGHAPERHSENYPRWERRLFGKLKKLIGDPSQAVGPSLQALLAEAQRPARLELPQVLADTPLVVGEPARQVWLLAASLGGPAAVKAFLDALPGGLPVGFVYAQHIDPSFESALPQAVGRHSQWRVNPVRNGDTVRCGEVVVVPISRELGFSDAGAMQVGERAWPEPYSPSIDQMMLNLAQQFAGLCGVIAFSGMGSDGCAAAAYVRRQGGAIWTQRGDSCACPSMPESLREGGYSSFSGDPRELAAGLVNHLAEQCRAAEARQPTPQITGA</sequence>
<dbReference type="GO" id="GO:0005737">
    <property type="term" value="C:cytoplasm"/>
    <property type="evidence" value="ECO:0007669"/>
    <property type="project" value="InterPro"/>
</dbReference>
<organism evidence="6 7">
    <name type="scientific">Pseudomonas borbori</name>
    <dbReference type="NCBI Taxonomy" id="289003"/>
    <lineage>
        <taxon>Bacteria</taxon>
        <taxon>Pseudomonadati</taxon>
        <taxon>Pseudomonadota</taxon>
        <taxon>Gammaproteobacteria</taxon>
        <taxon>Pseudomonadales</taxon>
        <taxon>Pseudomonadaceae</taxon>
        <taxon>Pseudomonas</taxon>
    </lineage>
</organism>
<feature type="active site" evidence="4">
    <location>
        <position position="159"/>
    </location>
</feature>
<dbReference type="InterPro" id="IPR000673">
    <property type="entry name" value="Sig_transdc_resp-reg_Me-estase"/>
</dbReference>
<reference evidence="7" key="1">
    <citation type="submission" date="2016-10" db="EMBL/GenBank/DDBJ databases">
        <authorList>
            <person name="Varghese N."/>
            <person name="Submissions S."/>
        </authorList>
    </citation>
    <scope>NUCLEOTIDE SEQUENCE [LARGE SCALE GENOMIC DNA]</scope>
    <source>
        <strain evidence="7">DSM 17834</strain>
    </source>
</reference>
<accession>A0A1I5M1Z4</accession>
<dbReference type="Gene3D" id="3.40.50.180">
    <property type="entry name" value="Methylesterase CheB, C-terminal domain"/>
    <property type="match status" value="1"/>
</dbReference>
<dbReference type="InterPro" id="IPR035909">
    <property type="entry name" value="CheB_C"/>
</dbReference>
<dbReference type="PROSITE" id="PS50122">
    <property type="entry name" value="CHEB"/>
    <property type="match status" value="1"/>
</dbReference>
<dbReference type="GO" id="GO:0006935">
    <property type="term" value="P:chemotaxis"/>
    <property type="evidence" value="ECO:0007669"/>
    <property type="project" value="UniProtKB-UniRule"/>
</dbReference>
<dbReference type="SUPFAM" id="SSF52738">
    <property type="entry name" value="Methylesterase CheB, C-terminal domain"/>
    <property type="match status" value="1"/>
</dbReference>
<dbReference type="EC" id="3.1.1.61" evidence="2"/>
<keyword evidence="1 4" id="KW-0378">Hydrolase</keyword>
<dbReference type="RefSeq" id="WP_090498037.1">
    <property type="nucleotide sequence ID" value="NZ_FOWX01000004.1"/>
</dbReference>
<dbReference type="OrthoDB" id="9793421at2"/>
<feature type="active site" evidence="4">
    <location>
        <position position="186"/>
    </location>
</feature>
<evidence type="ECO:0000313" key="7">
    <source>
        <dbReference type="Proteomes" id="UP000198784"/>
    </source>
</evidence>
<dbReference type="STRING" id="289003.SAMN05216190_10446"/>
<evidence type="ECO:0000259" key="5">
    <source>
        <dbReference type="PROSITE" id="PS50122"/>
    </source>
</evidence>
<dbReference type="GO" id="GO:0008984">
    <property type="term" value="F:protein-glutamate methylesterase activity"/>
    <property type="evidence" value="ECO:0007669"/>
    <property type="project" value="UniProtKB-EC"/>
</dbReference>
<evidence type="ECO:0000256" key="1">
    <source>
        <dbReference type="ARBA" id="ARBA00022801"/>
    </source>
</evidence>
<proteinExistence type="predicted"/>
<comment type="catalytic activity">
    <reaction evidence="3">
        <text>[protein]-L-glutamate 5-O-methyl ester + H2O = L-glutamyl-[protein] + methanol + H(+)</text>
        <dbReference type="Rhea" id="RHEA:23236"/>
        <dbReference type="Rhea" id="RHEA-COMP:10208"/>
        <dbReference type="Rhea" id="RHEA-COMP:10311"/>
        <dbReference type="ChEBI" id="CHEBI:15377"/>
        <dbReference type="ChEBI" id="CHEBI:15378"/>
        <dbReference type="ChEBI" id="CHEBI:17790"/>
        <dbReference type="ChEBI" id="CHEBI:29973"/>
        <dbReference type="ChEBI" id="CHEBI:82795"/>
        <dbReference type="EC" id="3.1.1.61"/>
    </reaction>
</comment>
<name>A0A1I5M1Z4_9PSED</name>
<keyword evidence="4" id="KW-0145">Chemotaxis</keyword>
<dbReference type="PANTHER" id="PTHR42872">
    <property type="entry name" value="PROTEIN-GLUTAMATE METHYLESTERASE/PROTEIN-GLUTAMINE GLUTAMINASE"/>
    <property type="match status" value="1"/>
</dbReference>
<dbReference type="GO" id="GO:0000156">
    <property type="term" value="F:phosphorelay response regulator activity"/>
    <property type="evidence" value="ECO:0007669"/>
    <property type="project" value="InterPro"/>
</dbReference>
<dbReference type="AlphaFoldDB" id="A0A1I5M1Z4"/>
<evidence type="ECO:0000313" key="6">
    <source>
        <dbReference type="EMBL" id="SFP03572.1"/>
    </source>
</evidence>
<dbReference type="EMBL" id="FOWX01000004">
    <property type="protein sequence ID" value="SFP03572.1"/>
    <property type="molecule type" value="Genomic_DNA"/>
</dbReference>
<evidence type="ECO:0000256" key="4">
    <source>
        <dbReference type="PROSITE-ProRule" id="PRU00050"/>
    </source>
</evidence>
<gene>
    <name evidence="6" type="ORF">SAMN05216190_10446</name>
</gene>
<dbReference type="PANTHER" id="PTHR42872:SF6">
    <property type="entry name" value="PROTEIN-GLUTAMATE METHYLESTERASE_PROTEIN-GLUTAMINE GLUTAMINASE"/>
    <property type="match status" value="1"/>
</dbReference>
<keyword evidence="7" id="KW-1185">Reference proteome</keyword>
<protein>
    <recommendedName>
        <fullName evidence="2">protein-glutamate methylesterase</fullName>
        <ecNumber evidence="2">3.1.1.61</ecNumber>
    </recommendedName>
</protein>
<dbReference type="Proteomes" id="UP000198784">
    <property type="component" value="Unassembled WGS sequence"/>
</dbReference>